<gene>
    <name evidence="2" type="ORF">D0C36_06120</name>
</gene>
<keyword evidence="3" id="KW-1185">Reference proteome</keyword>
<protein>
    <submittedName>
        <fullName evidence="2">Uncharacterized protein</fullName>
    </submittedName>
</protein>
<evidence type="ECO:0000313" key="2">
    <source>
        <dbReference type="EMBL" id="RFZ95100.1"/>
    </source>
</evidence>
<evidence type="ECO:0000256" key="1">
    <source>
        <dbReference type="SAM" id="Phobius"/>
    </source>
</evidence>
<evidence type="ECO:0000313" key="3">
    <source>
        <dbReference type="Proteomes" id="UP000264217"/>
    </source>
</evidence>
<dbReference type="AlphaFoldDB" id="A0A372NYC1"/>
<dbReference type="Proteomes" id="UP000264217">
    <property type="component" value="Unassembled WGS sequence"/>
</dbReference>
<organism evidence="2 3">
    <name type="scientific">Mucilaginibacter conchicola</name>
    <dbReference type="NCBI Taxonomy" id="2303333"/>
    <lineage>
        <taxon>Bacteria</taxon>
        <taxon>Pseudomonadati</taxon>
        <taxon>Bacteroidota</taxon>
        <taxon>Sphingobacteriia</taxon>
        <taxon>Sphingobacteriales</taxon>
        <taxon>Sphingobacteriaceae</taxon>
        <taxon>Mucilaginibacter</taxon>
    </lineage>
</organism>
<dbReference type="OrthoDB" id="796640at2"/>
<accession>A0A372NYC1</accession>
<reference evidence="2 3" key="1">
    <citation type="submission" date="2018-08" db="EMBL/GenBank/DDBJ databases">
        <title>Mucilaginibacter sp. MYSH2.</title>
        <authorList>
            <person name="Seo T."/>
        </authorList>
    </citation>
    <scope>NUCLEOTIDE SEQUENCE [LARGE SCALE GENOMIC DNA]</scope>
    <source>
        <strain evidence="2 3">MYSH2</strain>
    </source>
</reference>
<keyword evidence="1" id="KW-0472">Membrane</keyword>
<name>A0A372NYC1_9SPHI</name>
<feature type="transmembrane region" description="Helical" evidence="1">
    <location>
        <begin position="12"/>
        <end position="29"/>
    </location>
</feature>
<keyword evidence="1" id="KW-0812">Transmembrane</keyword>
<comment type="caution">
    <text evidence="2">The sequence shown here is derived from an EMBL/GenBank/DDBJ whole genome shotgun (WGS) entry which is preliminary data.</text>
</comment>
<dbReference type="RefSeq" id="WP_117390657.1">
    <property type="nucleotide sequence ID" value="NZ_QWDC01000001.1"/>
</dbReference>
<dbReference type="EMBL" id="QWDC01000001">
    <property type="protein sequence ID" value="RFZ95100.1"/>
    <property type="molecule type" value="Genomic_DNA"/>
</dbReference>
<keyword evidence="1" id="KW-1133">Transmembrane helix</keyword>
<sequence>MSELFTTPTAIFFYFLVVGSTLVYFILVFDKKNREKLSKVLVQAKDTQPMMMKKSAEHKMRALKAAVNDRRYDHSAVEQQLDALVADYDRGLISLPDYCNRLNRLIAMTA</sequence>
<proteinExistence type="predicted"/>